<dbReference type="EMBL" id="RBED01000114">
    <property type="protein sequence ID" value="RNL52087.1"/>
    <property type="molecule type" value="Genomic_DNA"/>
</dbReference>
<dbReference type="InterPro" id="IPR014031">
    <property type="entry name" value="Ketoacyl_synth_C"/>
</dbReference>
<accession>A0A3N0BSJ1</accession>
<dbReference type="SMART" id="SM00825">
    <property type="entry name" value="PKS_KS"/>
    <property type="match status" value="1"/>
</dbReference>
<evidence type="ECO:0000256" key="1">
    <source>
        <dbReference type="ARBA" id="ARBA00008467"/>
    </source>
</evidence>
<evidence type="ECO:0000313" key="5">
    <source>
        <dbReference type="EMBL" id="RNL52087.1"/>
    </source>
</evidence>
<dbReference type="AlphaFoldDB" id="A0A3N0BSJ1"/>
<dbReference type="PROSITE" id="PS52004">
    <property type="entry name" value="KS3_2"/>
    <property type="match status" value="1"/>
</dbReference>
<dbReference type="InterPro" id="IPR016039">
    <property type="entry name" value="Thiolase-like"/>
</dbReference>
<dbReference type="OrthoDB" id="9808669at2"/>
<keyword evidence="2 3" id="KW-0808">Transferase</keyword>
<dbReference type="Pfam" id="PF02801">
    <property type="entry name" value="Ketoacyl-synt_C"/>
    <property type="match status" value="1"/>
</dbReference>
<feature type="domain" description="Ketosynthase family 3 (KS3)" evidence="4">
    <location>
        <begin position="1"/>
        <end position="393"/>
    </location>
</feature>
<dbReference type="FunFam" id="3.40.47.10:FF:000018">
    <property type="entry name" value="3-oxoacyl-[acyl-carrier-protein] synthase 2"/>
    <property type="match status" value="1"/>
</dbReference>
<dbReference type="GO" id="GO:0004315">
    <property type="term" value="F:3-oxoacyl-[acyl-carrier-protein] synthase activity"/>
    <property type="evidence" value="ECO:0007669"/>
    <property type="project" value="InterPro"/>
</dbReference>
<dbReference type="Pfam" id="PF00109">
    <property type="entry name" value="ketoacyl-synt"/>
    <property type="match status" value="1"/>
</dbReference>
<dbReference type="GO" id="GO:0005829">
    <property type="term" value="C:cytosol"/>
    <property type="evidence" value="ECO:0007669"/>
    <property type="project" value="TreeGrafter"/>
</dbReference>
<dbReference type="Gene3D" id="3.40.47.10">
    <property type="match status" value="1"/>
</dbReference>
<protein>
    <submittedName>
        <fullName evidence="5">Beta-ketoacyl-[acyl-carrier-protein] synthase family protein</fullName>
    </submittedName>
</protein>
<sequence length="394" mass="39756">MGAMTPVGGTLPETWAGLLAGRSGVAALEDEWAATLPVRIAGRVTADPADHLSMREFRRMDRCGQLALIAAREAWAQAGTPGADPERLAVVIGSGYGGLGTTLAQARVLDNAGARRVSPHTLTQIMVNGPAAWVSIDVGARGGARTPVSACASGAEAIVQAAEMIRSGAADVVIAGGVDACVNELTISGFAQIRALSTADGDPAKVSRPFDRDRNGFVIGEGAGILVLEREDFAVARRAEILGRIAGGAITSDAHDIVAADPAMQERVMQKALDQASLTGADVGFVHAHATSTPLGDRLEAGAIAALLGDQVPVTSTKSMTGHMLGGAGALGAIVAVQALRTGRLPGTLNLENPDPEIGLNVIGAAIDCSAAGAGMTNAFGFGGHSVSLVITGG</sequence>
<keyword evidence="6" id="KW-1185">Reference proteome</keyword>
<evidence type="ECO:0000256" key="3">
    <source>
        <dbReference type="RuleBase" id="RU003694"/>
    </source>
</evidence>
<dbReference type="InterPro" id="IPR018201">
    <property type="entry name" value="Ketoacyl_synth_AS"/>
</dbReference>
<dbReference type="InterPro" id="IPR000794">
    <property type="entry name" value="Beta-ketoacyl_synthase"/>
</dbReference>
<dbReference type="PANTHER" id="PTHR11712">
    <property type="entry name" value="POLYKETIDE SYNTHASE-RELATED"/>
    <property type="match status" value="1"/>
</dbReference>
<organism evidence="5 6">
    <name type="scientific">Arthrobacter oryzae</name>
    <dbReference type="NCBI Taxonomy" id="409290"/>
    <lineage>
        <taxon>Bacteria</taxon>
        <taxon>Bacillati</taxon>
        <taxon>Actinomycetota</taxon>
        <taxon>Actinomycetes</taxon>
        <taxon>Micrococcales</taxon>
        <taxon>Micrococcaceae</taxon>
        <taxon>Arthrobacter</taxon>
    </lineage>
</organism>
<evidence type="ECO:0000256" key="2">
    <source>
        <dbReference type="ARBA" id="ARBA00022679"/>
    </source>
</evidence>
<dbReference type="NCBIfam" id="NF005589">
    <property type="entry name" value="PRK07314.1"/>
    <property type="match status" value="1"/>
</dbReference>
<dbReference type="InterPro" id="IPR014030">
    <property type="entry name" value="Ketoacyl_synth_N"/>
</dbReference>
<reference evidence="5 6" key="1">
    <citation type="submission" date="2018-10" db="EMBL/GenBank/DDBJ databases">
        <title>Genome sequencing of Arthrobacter oryzae TNB02.</title>
        <authorList>
            <person name="Cho Y.-J."/>
            <person name="Cho A."/>
            <person name="Kim O.-S."/>
        </authorList>
    </citation>
    <scope>NUCLEOTIDE SEQUENCE [LARGE SCALE GENOMIC DNA]</scope>
    <source>
        <strain evidence="5 6">TNB02</strain>
    </source>
</reference>
<dbReference type="Proteomes" id="UP000273807">
    <property type="component" value="Unassembled WGS sequence"/>
</dbReference>
<dbReference type="InterPro" id="IPR020841">
    <property type="entry name" value="PKS_Beta-ketoAc_synthase_dom"/>
</dbReference>
<evidence type="ECO:0000313" key="6">
    <source>
        <dbReference type="Proteomes" id="UP000273807"/>
    </source>
</evidence>
<dbReference type="PANTHER" id="PTHR11712:SF336">
    <property type="entry name" value="3-OXOACYL-[ACYL-CARRIER-PROTEIN] SYNTHASE, MITOCHONDRIAL"/>
    <property type="match status" value="1"/>
</dbReference>
<dbReference type="PROSITE" id="PS00606">
    <property type="entry name" value="KS3_1"/>
    <property type="match status" value="1"/>
</dbReference>
<comment type="caution">
    <text evidence="5">The sequence shown here is derived from an EMBL/GenBank/DDBJ whole genome shotgun (WGS) entry which is preliminary data.</text>
</comment>
<comment type="similarity">
    <text evidence="1 3">Belongs to the thiolase-like superfamily. Beta-ketoacyl-ACP synthases family.</text>
</comment>
<name>A0A3N0BSJ1_9MICC</name>
<dbReference type="SUPFAM" id="SSF53901">
    <property type="entry name" value="Thiolase-like"/>
    <property type="match status" value="2"/>
</dbReference>
<evidence type="ECO:0000259" key="4">
    <source>
        <dbReference type="PROSITE" id="PS52004"/>
    </source>
</evidence>
<gene>
    <name evidence="5" type="ORF">D7003_13970</name>
</gene>
<dbReference type="GO" id="GO:0006633">
    <property type="term" value="P:fatty acid biosynthetic process"/>
    <property type="evidence" value="ECO:0007669"/>
    <property type="project" value="InterPro"/>
</dbReference>
<dbReference type="CDD" id="cd00834">
    <property type="entry name" value="KAS_I_II"/>
    <property type="match status" value="1"/>
</dbReference>
<proteinExistence type="inferred from homology"/>